<gene>
    <name evidence="2" type="ORF">DPMN_111286</name>
</gene>
<dbReference type="EMBL" id="JAIWYP010000004">
    <property type="protein sequence ID" value="KAH3837884.1"/>
    <property type="molecule type" value="Genomic_DNA"/>
</dbReference>
<evidence type="ECO:0000313" key="2">
    <source>
        <dbReference type="EMBL" id="KAH3837884.1"/>
    </source>
</evidence>
<name>A0A9D4QNV4_DREPO</name>
<proteinExistence type="predicted"/>
<reference evidence="2" key="1">
    <citation type="journal article" date="2019" name="bioRxiv">
        <title>The Genome of the Zebra Mussel, Dreissena polymorpha: A Resource for Invasive Species Research.</title>
        <authorList>
            <person name="McCartney M.A."/>
            <person name="Auch B."/>
            <person name="Kono T."/>
            <person name="Mallez S."/>
            <person name="Zhang Y."/>
            <person name="Obille A."/>
            <person name="Becker A."/>
            <person name="Abrahante J.E."/>
            <person name="Garbe J."/>
            <person name="Badalamenti J.P."/>
            <person name="Herman A."/>
            <person name="Mangelson H."/>
            <person name="Liachko I."/>
            <person name="Sullivan S."/>
            <person name="Sone E.D."/>
            <person name="Koren S."/>
            <person name="Silverstein K.A.T."/>
            <person name="Beckman K.B."/>
            <person name="Gohl D.M."/>
        </authorList>
    </citation>
    <scope>NUCLEOTIDE SEQUENCE</scope>
    <source>
        <strain evidence="2">Duluth1</strain>
        <tissue evidence="2">Whole animal</tissue>
    </source>
</reference>
<accession>A0A9D4QNV4</accession>
<dbReference type="AlphaFoldDB" id="A0A9D4QNV4"/>
<protein>
    <submittedName>
        <fullName evidence="2">Uncharacterized protein</fullName>
    </submittedName>
</protein>
<feature type="region of interest" description="Disordered" evidence="1">
    <location>
        <begin position="81"/>
        <end position="105"/>
    </location>
</feature>
<feature type="compositionally biased region" description="Acidic residues" evidence="1">
    <location>
        <begin position="86"/>
        <end position="102"/>
    </location>
</feature>
<comment type="caution">
    <text evidence="2">The sequence shown here is derived from an EMBL/GenBank/DDBJ whole genome shotgun (WGS) entry which is preliminary data.</text>
</comment>
<dbReference type="Proteomes" id="UP000828390">
    <property type="component" value="Unassembled WGS sequence"/>
</dbReference>
<sequence length="139" mass="15869">MVEGLKTRNMETLEGVIESGEFKCVKLRGQKPKLAYRDQQIDGIVSAVHKRFQLDDSAVSVVQASKVLCFNKWPLKDIDKLQGTSDEQETAEPDDVDSDDETQQINELFCQHDNSDYCTDYQEEGDNEKMIINYLNSDN</sequence>
<evidence type="ECO:0000313" key="3">
    <source>
        <dbReference type="Proteomes" id="UP000828390"/>
    </source>
</evidence>
<organism evidence="2 3">
    <name type="scientific">Dreissena polymorpha</name>
    <name type="common">Zebra mussel</name>
    <name type="synonym">Mytilus polymorpha</name>
    <dbReference type="NCBI Taxonomy" id="45954"/>
    <lineage>
        <taxon>Eukaryota</taxon>
        <taxon>Metazoa</taxon>
        <taxon>Spiralia</taxon>
        <taxon>Lophotrochozoa</taxon>
        <taxon>Mollusca</taxon>
        <taxon>Bivalvia</taxon>
        <taxon>Autobranchia</taxon>
        <taxon>Heteroconchia</taxon>
        <taxon>Euheterodonta</taxon>
        <taxon>Imparidentia</taxon>
        <taxon>Neoheterodontei</taxon>
        <taxon>Myida</taxon>
        <taxon>Dreissenoidea</taxon>
        <taxon>Dreissenidae</taxon>
        <taxon>Dreissena</taxon>
    </lineage>
</organism>
<keyword evidence="3" id="KW-1185">Reference proteome</keyword>
<reference evidence="2" key="2">
    <citation type="submission" date="2020-11" db="EMBL/GenBank/DDBJ databases">
        <authorList>
            <person name="McCartney M.A."/>
            <person name="Auch B."/>
            <person name="Kono T."/>
            <person name="Mallez S."/>
            <person name="Becker A."/>
            <person name="Gohl D.M."/>
            <person name="Silverstein K.A.T."/>
            <person name="Koren S."/>
            <person name="Bechman K.B."/>
            <person name="Herman A."/>
            <person name="Abrahante J.E."/>
            <person name="Garbe J."/>
        </authorList>
    </citation>
    <scope>NUCLEOTIDE SEQUENCE</scope>
    <source>
        <strain evidence="2">Duluth1</strain>
        <tissue evidence="2">Whole animal</tissue>
    </source>
</reference>
<evidence type="ECO:0000256" key="1">
    <source>
        <dbReference type="SAM" id="MobiDB-lite"/>
    </source>
</evidence>